<evidence type="ECO:0000313" key="2">
    <source>
        <dbReference type="EMBL" id="MDP9825921.1"/>
    </source>
</evidence>
<feature type="compositionally biased region" description="Basic and acidic residues" evidence="1">
    <location>
        <begin position="226"/>
        <end position="241"/>
    </location>
</feature>
<feature type="compositionally biased region" description="Low complexity" evidence="1">
    <location>
        <begin position="99"/>
        <end position="117"/>
    </location>
</feature>
<comment type="caution">
    <text evidence="2">The sequence shown here is derived from an EMBL/GenBank/DDBJ whole genome shotgun (WGS) entry which is preliminary data.</text>
</comment>
<reference evidence="2 3" key="1">
    <citation type="submission" date="2023-07" db="EMBL/GenBank/DDBJ databases">
        <title>Sequencing the genomes of 1000 actinobacteria strains.</title>
        <authorList>
            <person name="Klenk H.-P."/>
        </authorList>
    </citation>
    <scope>NUCLEOTIDE SEQUENCE [LARGE SCALE GENOMIC DNA]</scope>
    <source>
        <strain evidence="2 3">DSM 44388</strain>
    </source>
</reference>
<feature type="compositionally biased region" description="Low complexity" evidence="1">
    <location>
        <begin position="143"/>
        <end position="164"/>
    </location>
</feature>
<dbReference type="EMBL" id="JAUSQZ010000001">
    <property type="protein sequence ID" value="MDP9825921.1"/>
    <property type="molecule type" value="Genomic_DNA"/>
</dbReference>
<dbReference type="RefSeq" id="WP_307240203.1">
    <property type="nucleotide sequence ID" value="NZ_JAUSQZ010000001.1"/>
</dbReference>
<gene>
    <name evidence="2" type="ORF">J2S57_001670</name>
</gene>
<proteinExistence type="predicted"/>
<protein>
    <submittedName>
        <fullName evidence="2">Uncharacterized protein</fullName>
    </submittedName>
</protein>
<feature type="compositionally biased region" description="Basic and acidic residues" evidence="1">
    <location>
        <begin position="118"/>
        <end position="134"/>
    </location>
</feature>
<evidence type="ECO:0000313" key="3">
    <source>
        <dbReference type="Proteomes" id="UP001235712"/>
    </source>
</evidence>
<name>A0ABT9NZR2_9ACTN</name>
<dbReference type="Proteomes" id="UP001235712">
    <property type="component" value="Unassembled WGS sequence"/>
</dbReference>
<evidence type="ECO:0000256" key="1">
    <source>
        <dbReference type="SAM" id="MobiDB-lite"/>
    </source>
</evidence>
<feature type="region of interest" description="Disordered" evidence="1">
    <location>
        <begin position="1"/>
        <end position="244"/>
    </location>
</feature>
<organism evidence="2 3">
    <name type="scientific">Kineosporia succinea</name>
    <dbReference type="NCBI Taxonomy" id="84632"/>
    <lineage>
        <taxon>Bacteria</taxon>
        <taxon>Bacillati</taxon>
        <taxon>Actinomycetota</taxon>
        <taxon>Actinomycetes</taxon>
        <taxon>Kineosporiales</taxon>
        <taxon>Kineosporiaceae</taxon>
        <taxon>Kineosporia</taxon>
    </lineage>
</organism>
<accession>A0ABT9NZR2</accession>
<feature type="compositionally biased region" description="Basic and acidic residues" evidence="1">
    <location>
        <begin position="43"/>
        <end position="54"/>
    </location>
</feature>
<sequence>MTSPTDDAGKKNPATDDTEIYHPPAGGRTDERVPDRIPASRADVNRDDLNRDDSVPGARSEVPRRSEAAEGADSALPEPATDAGRTGGTEGDRGVHRSTPATPAAATTEVPVTPDAAAADRRAEEATRAGDRSGTDPVGKSWPGPSAASSVGQAAPVSPVSPAPDSEKAESGTSWAGPTVVAPERGDPSVRENYVSADAERKVGAQVDDADATAPAPVTSITSGRRRSEAKADAVDGRSDVTSDEEWRELQARFVDDPESTVAEAATLIERDLAGLRSKLAGGSTEDLRNAFKRYRGLHESLG</sequence>
<keyword evidence="3" id="KW-1185">Reference proteome</keyword>